<comment type="similarity">
    <text evidence="1">Belongs to the sulfatase family.</text>
</comment>
<evidence type="ECO:0000259" key="7">
    <source>
        <dbReference type="Pfam" id="PF20434"/>
    </source>
</evidence>
<dbReference type="CDD" id="cd16026">
    <property type="entry name" value="GALNS_like"/>
    <property type="match status" value="1"/>
</dbReference>
<keyword evidence="4" id="KW-0106">Calcium</keyword>
<dbReference type="SUPFAM" id="SSF53649">
    <property type="entry name" value="Alkaline phosphatase-like"/>
    <property type="match status" value="1"/>
</dbReference>
<dbReference type="PROSITE" id="PS00523">
    <property type="entry name" value="SULFATASE_1"/>
    <property type="match status" value="1"/>
</dbReference>
<dbReference type="SUPFAM" id="SSF53474">
    <property type="entry name" value="alpha/beta-Hydrolases"/>
    <property type="match status" value="1"/>
</dbReference>
<dbReference type="Gene3D" id="3.40.720.10">
    <property type="entry name" value="Alkaline Phosphatase, subunit A"/>
    <property type="match status" value="1"/>
</dbReference>
<gene>
    <name evidence="8" type="primary">atsA_36</name>
    <name evidence="8" type="ORF">Q31a_31170</name>
</gene>
<dbReference type="Pfam" id="PF20434">
    <property type="entry name" value="BD-FAE"/>
    <property type="match status" value="1"/>
</dbReference>
<protein>
    <submittedName>
        <fullName evidence="8">Arylsulfatase</fullName>
        <ecNumber evidence="8">3.1.6.1</ecNumber>
    </submittedName>
</protein>
<keyword evidence="9" id="KW-1185">Reference proteome</keyword>
<keyword evidence="2" id="KW-0479">Metal-binding</keyword>
<evidence type="ECO:0000256" key="2">
    <source>
        <dbReference type="ARBA" id="ARBA00022723"/>
    </source>
</evidence>
<dbReference type="KEGG" id="ahel:Q31a_31170"/>
<feature type="domain" description="BD-FAE-like" evidence="7">
    <location>
        <begin position="510"/>
        <end position="703"/>
    </location>
</feature>
<sequence precursor="true">MSQLNLCRTLWMTLFALSLFGRCVPASGAERATPPNIVFIFVDDQGYYDLGCYGATEVETPRIDAMAEQGTRLTDYYAAAPICSPSRAGLLTGCYPRRVGNHVWVHRADSRTGIHPDELTIAELFKSNGYATACIGKWHLGFAEPLLPRNQGFDHYFGLLHNLDPVEVLYFEDKGGVPLLRNEEIVKCPAAPAELTQLYTDEAINFIEQNKDTPFFLYLPHTMLHNPLGVSDEFKGSSNWGEYGDAIQELDQNVGRIFDSLKEQKIDDHTIVIYASDNGRGPGRTPEQKIRGRKLSTYEGGIRVPAIAWGPALGLQTGVESSAVVRAMDWYPTLATFAGIKVPEGHVIDGRDISPLLTGETEFVPSPEMKMSLNALVPLRRRWDPAGEWSPIISRVEYNDAFFYHGSEGTLSAVRWKNWKLYLNPSLQLYDLASDPGETNLVRNGEILKKLRGMAILFQEEMQFDARPAGEIPPQGLADGNTVIPQTSLDSLDEKLDVTYARYGERTLEMDLYRPKGIWGDLPAIVCIHGGGWQKGSKINHRKVAQALAAQGFVAVSISYRLSGEAQFPAQIQDCKAAVRFLRANANRFGIDSERIGAIGHSAGGHLAALLATSAGVPELEGGGGNAQFTSAIQAVVPMDGQTDFLSQRTRDISADENRGGIWRQFLGGSQQDQLETYRLASPLVHLDQADPPCWLITGENDSPSTRAAEFRARMTEFGIENGVTVLKDAPHPFTVKQIWFDEAMETAGQFFSRHLKEPIR</sequence>
<evidence type="ECO:0000256" key="4">
    <source>
        <dbReference type="ARBA" id="ARBA00022837"/>
    </source>
</evidence>
<dbReference type="EC" id="3.1.6.1" evidence="8"/>
<dbReference type="InterPro" id="IPR000917">
    <property type="entry name" value="Sulfatase_N"/>
</dbReference>
<dbReference type="InterPro" id="IPR050738">
    <property type="entry name" value="Sulfatase"/>
</dbReference>
<dbReference type="GO" id="GO:0046872">
    <property type="term" value="F:metal ion binding"/>
    <property type="evidence" value="ECO:0007669"/>
    <property type="project" value="UniProtKB-KW"/>
</dbReference>
<feature type="signal peptide" evidence="5">
    <location>
        <begin position="1"/>
        <end position="28"/>
    </location>
</feature>
<feature type="domain" description="Sulfatase N-terminal" evidence="6">
    <location>
        <begin position="35"/>
        <end position="340"/>
    </location>
</feature>
<dbReference type="PROSITE" id="PS00149">
    <property type="entry name" value="SULFATASE_2"/>
    <property type="match status" value="1"/>
</dbReference>
<dbReference type="InterPro" id="IPR049492">
    <property type="entry name" value="BD-FAE-like_dom"/>
</dbReference>
<dbReference type="Proteomes" id="UP000318017">
    <property type="component" value="Chromosome"/>
</dbReference>
<evidence type="ECO:0000256" key="3">
    <source>
        <dbReference type="ARBA" id="ARBA00022801"/>
    </source>
</evidence>
<name>A0A518G881_9BACT</name>
<dbReference type="AlphaFoldDB" id="A0A518G881"/>
<dbReference type="EMBL" id="CP036298">
    <property type="protein sequence ID" value="QDV24795.1"/>
    <property type="molecule type" value="Genomic_DNA"/>
</dbReference>
<evidence type="ECO:0000313" key="8">
    <source>
        <dbReference type="EMBL" id="QDV24795.1"/>
    </source>
</evidence>
<proteinExistence type="inferred from homology"/>
<dbReference type="GO" id="GO:0004065">
    <property type="term" value="F:arylsulfatase activity"/>
    <property type="evidence" value="ECO:0007669"/>
    <property type="project" value="UniProtKB-EC"/>
</dbReference>
<evidence type="ECO:0000256" key="1">
    <source>
        <dbReference type="ARBA" id="ARBA00008779"/>
    </source>
</evidence>
<organism evidence="8 9">
    <name type="scientific">Aureliella helgolandensis</name>
    <dbReference type="NCBI Taxonomy" id="2527968"/>
    <lineage>
        <taxon>Bacteria</taxon>
        <taxon>Pseudomonadati</taxon>
        <taxon>Planctomycetota</taxon>
        <taxon>Planctomycetia</taxon>
        <taxon>Pirellulales</taxon>
        <taxon>Pirellulaceae</taxon>
        <taxon>Aureliella</taxon>
    </lineage>
</organism>
<dbReference type="PANTHER" id="PTHR42693:SF53">
    <property type="entry name" value="ENDO-4-O-SULFATASE"/>
    <property type="match status" value="1"/>
</dbReference>
<evidence type="ECO:0000313" key="9">
    <source>
        <dbReference type="Proteomes" id="UP000318017"/>
    </source>
</evidence>
<evidence type="ECO:0000259" key="6">
    <source>
        <dbReference type="Pfam" id="PF00884"/>
    </source>
</evidence>
<dbReference type="Gene3D" id="3.30.1120.10">
    <property type="match status" value="1"/>
</dbReference>
<dbReference type="InterPro" id="IPR024607">
    <property type="entry name" value="Sulfatase_CS"/>
</dbReference>
<dbReference type="Pfam" id="PF00884">
    <property type="entry name" value="Sulfatase"/>
    <property type="match status" value="1"/>
</dbReference>
<keyword evidence="5" id="KW-0732">Signal</keyword>
<feature type="chain" id="PRO_5021799592" evidence="5">
    <location>
        <begin position="29"/>
        <end position="761"/>
    </location>
</feature>
<dbReference type="InterPro" id="IPR029058">
    <property type="entry name" value="AB_hydrolase_fold"/>
</dbReference>
<dbReference type="Gene3D" id="3.40.50.1820">
    <property type="entry name" value="alpha/beta hydrolase"/>
    <property type="match status" value="1"/>
</dbReference>
<dbReference type="InterPro" id="IPR017850">
    <property type="entry name" value="Alkaline_phosphatase_core_sf"/>
</dbReference>
<dbReference type="PANTHER" id="PTHR42693">
    <property type="entry name" value="ARYLSULFATASE FAMILY MEMBER"/>
    <property type="match status" value="1"/>
</dbReference>
<keyword evidence="3 8" id="KW-0378">Hydrolase</keyword>
<reference evidence="8 9" key="1">
    <citation type="submission" date="2019-02" db="EMBL/GenBank/DDBJ databases">
        <title>Deep-cultivation of Planctomycetes and their phenomic and genomic characterization uncovers novel biology.</title>
        <authorList>
            <person name="Wiegand S."/>
            <person name="Jogler M."/>
            <person name="Boedeker C."/>
            <person name="Pinto D."/>
            <person name="Vollmers J."/>
            <person name="Rivas-Marin E."/>
            <person name="Kohn T."/>
            <person name="Peeters S.H."/>
            <person name="Heuer A."/>
            <person name="Rast P."/>
            <person name="Oberbeckmann S."/>
            <person name="Bunk B."/>
            <person name="Jeske O."/>
            <person name="Meyerdierks A."/>
            <person name="Storesund J.E."/>
            <person name="Kallscheuer N."/>
            <person name="Luecker S."/>
            <person name="Lage O.M."/>
            <person name="Pohl T."/>
            <person name="Merkel B.J."/>
            <person name="Hornburger P."/>
            <person name="Mueller R.-W."/>
            <person name="Bruemmer F."/>
            <person name="Labrenz M."/>
            <person name="Spormann A.M."/>
            <person name="Op den Camp H."/>
            <person name="Overmann J."/>
            <person name="Amann R."/>
            <person name="Jetten M.S.M."/>
            <person name="Mascher T."/>
            <person name="Medema M.H."/>
            <person name="Devos D.P."/>
            <person name="Kaster A.-K."/>
            <person name="Ovreas L."/>
            <person name="Rohde M."/>
            <person name="Galperin M.Y."/>
            <person name="Jogler C."/>
        </authorList>
    </citation>
    <scope>NUCLEOTIDE SEQUENCE [LARGE SCALE GENOMIC DNA]</scope>
    <source>
        <strain evidence="8 9">Q31a</strain>
    </source>
</reference>
<evidence type="ECO:0000256" key="5">
    <source>
        <dbReference type="SAM" id="SignalP"/>
    </source>
</evidence>
<accession>A0A518G881</accession>